<evidence type="ECO:0000313" key="5">
    <source>
        <dbReference type="Proteomes" id="UP000028990"/>
    </source>
</evidence>
<dbReference type="InterPro" id="IPR024066">
    <property type="entry name" value="RGS_subdom1/3"/>
</dbReference>
<proteinExistence type="predicted"/>
<dbReference type="PRINTS" id="PR01301">
    <property type="entry name" value="RGSPROTEIN"/>
</dbReference>
<evidence type="ECO:0000256" key="1">
    <source>
        <dbReference type="ARBA" id="ARBA00022700"/>
    </source>
</evidence>
<dbReference type="InterPro" id="IPR036305">
    <property type="entry name" value="RGS_sf"/>
</dbReference>
<dbReference type="Gene3D" id="1.10.1240.60">
    <property type="match status" value="1"/>
</dbReference>
<dbReference type="EMBL" id="KN121905">
    <property type="protein sequence ID" value="KFO34788.1"/>
    <property type="molecule type" value="Genomic_DNA"/>
</dbReference>
<keyword evidence="5" id="KW-1185">Reference proteome</keyword>
<dbReference type="InterPro" id="IPR047016">
    <property type="entry name" value="RGS6/7/9/11"/>
</dbReference>
<dbReference type="InterPro" id="IPR016137">
    <property type="entry name" value="RGS"/>
</dbReference>
<accession>A0A091DWH7</accession>
<dbReference type="Pfam" id="PF18148">
    <property type="entry name" value="RGS_DHEX"/>
    <property type="match status" value="1"/>
</dbReference>
<dbReference type="PROSITE" id="PS50132">
    <property type="entry name" value="RGS"/>
    <property type="match status" value="1"/>
</dbReference>
<organism evidence="4 5">
    <name type="scientific">Fukomys damarensis</name>
    <name type="common">Damaraland mole rat</name>
    <name type="synonym">Cryptomys damarensis</name>
    <dbReference type="NCBI Taxonomy" id="885580"/>
    <lineage>
        <taxon>Eukaryota</taxon>
        <taxon>Metazoa</taxon>
        <taxon>Chordata</taxon>
        <taxon>Craniata</taxon>
        <taxon>Vertebrata</taxon>
        <taxon>Euteleostomi</taxon>
        <taxon>Mammalia</taxon>
        <taxon>Eutheria</taxon>
        <taxon>Euarchontoglires</taxon>
        <taxon>Glires</taxon>
        <taxon>Rodentia</taxon>
        <taxon>Hystricomorpha</taxon>
        <taxon>Bathyergidae</taxon>
        <taxon>Fukomys</taxon>
    </lineage>
</organism>
<dbReference type="GO" id="GO:0008277">
    <property type="term" value="P:regulation of G protein-coupled receptor signaling pathway"/>
    <property type="evidence" value="ECO:0007669"/>
    <property type="project" value="InterPro"/>
</dbReference>
<gene>
    <name evidence="4" type="ORF">H920_03816</name>
</gene>
<dbReference type="GO" id="GO:0005737">
    <property type="term" value="C:cytoplasm"/>
    <property type="evidence" value="ECO:0007669"/>
    <property type="project" value="TreeGrafter"/>
</dbReference>
<dbReference type="PANTHER" id="PTHR45746:SF3">
    <property type="entry name" value="REGULATOR OF G-PROTEIN SIGNALING 11"/>
    <property type="match status" value="1"/>
</dbReference>
<sequence>MRKLRPPGGPQSRTPEGAVSLGVRTGSWCRSLCTQTPPNTCPFLTTSEAQAAPSSHCDYILGLAGPPPNLTLTGGSLSPPRLSVDLSFRAAKQRRKGDRLVAACEEQTYRLVNRPPPGVRNVLEQGPERGSCTAGRVQTPKSPLTALAPQIEFSRKALGRTRVKSSICLEAVAVPTKLRVERWGFSFRELLDDPVGRTHFMDFLQKEFSAENLSFWEVREELRCGGQAQVPALVHAVYQQFLAPGAARWVNIDSRTMERTLEGLRQPHCYVLHDAQLHIYTLMKKSSHLCGSLGIQAPAQLFVPPLGNLQPPAVLQMPFPCRRKYGLHLRSLKAWSPRKLHGRQTPVELSERLRTVLLKL</sequence>
<name>A0A091DWH7_FUKDA</name>
<keyword evidence="1" id="KW-0734">Signal transduction inhibitor</keyword>
<dbReference type="SMART" id="SM00315">
    <property type="entry name" value="RGS"/>
    <property type="match status" value="1"/>
</dbReference>
<dbReference type="InterPro" id="IPR044926">
    <property type="entry name" value="RGS_subdomain_2"/>
</dbReference>
<dbReference type="SUPFAM" id="SSF48097">
    <property type="entry name" value="Regulator of G-protein signaling, RGS"/>
    <property type="match status" value="1"/>
</dbReference>
<dbReference type="GO" id="GO:0009968">
    <property type="term" value="P:negative regulation of signal transduction"/>
    <property type="evidence" value="ECO:0007669"/>
    <property type="project" value="UniProtKB-KW"/>
</dbReference>
<dbReference type="GO" id="GO:0043005">
    <property type="term" value="C:neuron projection"/>
    <property type="evidence" value="ECO:0007669"/>
    <property type="project" value="TreeGrafter"/>
</dbReference>
<feature type="domain" description="RGS" evidence="3">
    <location>
        <begin position="186"/>
        <end position="287"/>
    </location>
</feature>
<dbReference type="GO" id="GO:0005096">
    <property type="term" value="F:GTPase activator activity"/>
    <property type="evidence" value="ECO:0007669"/>
    <property type="project" value="TreeGrafter"/>
</dbReference>
<dbReference type="Gene3D" id="1.10.196.10">
    <property type="match status" value="1"/>
</dbReference>
<feature type="region of interest" description="Disordered" evidence="2">
    <location>
        <begin position="115"/>
        <end position="139"/>
    </location>
</feature>
<dbReference type="Proteomes" id="UP000028990">
    <property type="component" value="Unassembled WGS sequence"/>
</dbReference>
<dbReference type="InterPro" id="IPR047017">
    <property type="entry name" value="RGS6/7/9/11_DHEX_sf"/>
</dbReference>
<evidence type="ECO:0000259" key="3">
    <source>
        <dbReference type="PROSITE" id="PS50132"/>
    </source>
</evidence>
<dbReference type="PANTHER" id="PTHR45746">
    <property type="entry name" value="LP21163P"/>
    <property type="match status" value="1"/>
</dbReference>
<dbReference type="STRING" id="885580.ENSFDAP00000007720"/>
<dbReference type="InterPro" id="IPR040759">
    <property type="entry name" value="RGS_DHEX"/>
</dbReference>
<evidence type="ECO:0000256" key="2">
    <source>
        <dbReference type="SAM" id="MobiDB-lite"/>
    </source>
</evidence>
<evidence type="ECO:0000313" key="4">
    <source>
        <dbReference type="EMBL" id="KFO34788.1"/>
    </source>
</evidence>
<dbReference type="Pfam" id="PF00615">
    <property type="entry name" value="RGS"/>
    <property type="match status" value="1"/>
</dbReference>
<protein>
    <submittedName>
        <fullName evidence="4">Regulator of G-protein signaling 11</fullName>
    </submittedName>
</protein>
<dbReference type="Gene3D" id="1.10.167.10">
    <property type="entry name" value="Regulator of G-protein Signalling 4, domain 2"/>
    <property type="match status" value="1"/>
</dbReference>
<dbReference type="GO" id="GO:0007186">
    <property type="term" value="P:G protein-coupled receptor signaling pathway"/>
    <property type="evidence" value="ECO:0007669"/>
    <property type="project" value="InterPro"/>
</dbReference>
<dbReference type="Gene3D" id="4.10.260.10">
    <property type="entry name" value="Transducin (heterotrimeric G protein), gamma chain"/>
    <property type="match status" value="1"/>
</dbReference>
<dbReference type="InterPro" id="IPR036284">
    <property type="entry name" value="GGL_sf"/>
</dbReference>
<dbReference type="GO" id="GO:0005886">
    <property type="term" value="C:plasma membrane"/>
    <property type="evidence" value="ECO:0007669"/>
    <property type="project" value="TreeGrafter"/>
</dbReference>
<dbReference type="AlphaFoldDB" id="A0A091DWH7"/>
<reference evidence="4 5" key="1">
    <citation type="submission" date="2013-11" db="EMBL/GenBank/DDBJ databases">
        <title>The Damaraland mole rat (Fukomys damarensis) genome and evolution of African mole rats.</title>
        <authorList>
            <person name="Gladyshev V.N."/>
            <person name="Fang X."/>
        </authorList>
    </citation>
    <scope>NUCLEOTIDE SEQUENCE [LARGE SCALE GENOMIC DNA]</scope>
    <source>
        <tissue evidence="4">Liver</tissue>
    </source>
</reference>